<evidence type="ECO:0000313" key="1">
    <source>
        <dbReference type="EMBL" id="MPM96429.1"/>
    </source>
</evidence>
<dbReference type="InterPro" id="IPR035901">
    <property type="entry name" value="GIY-YIG_endonuc_sf"/>
</dbReference>
<dbReference type="EMBL" id="VSSQ01042811">
    <property type="protein sequence ID" value="MPM96429.1"/>
    <property type="molecule type" value="Genomic_DNA"/>
</dbReference>
<protein>
    <recommendedName>
        <fullName evidence="2">GIY-YIG domain-containing protein</fullName>
    </recommendedName>
</protein>
<proteinExistence type="predicted"/>
<comment type="caution">
    <text evidence="1">The sequence shown here is derived from an EMBL/GenBank/DDBJ whole genome shotgun (WGS) entry which is preliminary data.</text>
</comment>
<accession>A0A645E4G1</accession>
<name>A0A645E4G1_9ZZZZ</name>
<evidence type="ECO:0008006" key="2">
    <source>
        <dbReference type="Google" id="ProtNLM"/>
    </source>
</evidence>
<organism evidence="1">
    <name type="scientific">bioreactor metagenome</name>
    <dbReference type="NCBI Taxonomy" id="1076179"/>
    <lineage>
        <taxon>unclassified sequences</taxon>
        <taxon>metagenomes</taxon>
        <taxon>ecological metagenomes</taxon>
    </lineage>
</organism>
<reference evidence="1" key="1">
    <citation type="submission" date="2019-08" db="EMBL/GenBank/DDBJ databases">
        <authorList>
            <person name="Kucharzyk K."/>
            <person name="Murdoch R.W."/>
            <person name="Higgins S."/>
            <person name="Loffler F."/>
        </authorList>
    </citation>
    <scope>NUCLEOTIDE SEQUENCE</scope>
</reference>
<dbReference type="Gene3D" id="3.40.1440.10">
    <property type="entry name" value="GIY-YIG endonuclease"/>
    <property type="match status" value="1"/>
</dbReference>
<sequence>MIVRRKPRGIVDDARRFAEHLGQGGKGAKYTISHRPVRFEAAWKSSGRAEASKLEHCLKALPKTEKERLIMGEAPKNFDLLPYTRIHITDNGGIIMEEMVQGERLT</sequence>
<dbReference type="AlphaFoldDB" id="A0A645E4G1"/>
<gene>
    <name evidence="1" type="ORF">SDC9_143592</name>
</gene>